<dbReference type="EMBL" id="PGCI01000047">
    <property type="protein sequence ID" value="PLW45602.1"/>
    <property type="molecule type" value="Genomic_DNA"/>
</dbReference>
<gene>
    <name evidence="1" type="ORF">PCASD_06245</name>
</gene>
<organism evidence="1 2">
    <name type="scientific">Puccinia coronata f. sp. avenae</name>
    <dbReference type="NCBI Taxonomy" id="200324"/>
    <lineage>
        <taxon>Eukaryota</taxon>
        <taxon>Fungi</taxon>
        <taxon>Dikarya</taxon>
        <taxon>Basidiomycota</taxon>
        <taxon>Pucciniomycotina</taxon>
        <taxon>Pucciniomycetes</taxon>
        <taxon>Pucciniales</taxon>
        <taxon>Pucciniaceae</taxon>
        <taxon>Puccinia</taxon>
    </lineage>
</organism>
<evidence type="ECO:0000313" key="2">
    <source>
        <dbReference type="Proteomes" id="UP000235392"/>
    </source>
</evidence>
<reference evidence="1 2" key="1">
    <citation type="submission" date="2017-11" db="EMBL/GenBank/DDBJ databases">
        <title>De novo assembly and phasing of dikaryotic genomes from two isolates of Puccinia coronata f. sp. avenae, the causal agent of oat crown rust.</title>
        <authorList>
            <person name="Miller M.E."/>
            <person name="Zhang Y."/>
            <person name="Omidvar V."/>
            <person name="Sperschneider J."/>
            <person name="Schwessinger B."/>
            <person name="Raley C."/>
            <person name="Palmer J.M."/>
            <person name="Garnica D."/>
            <person name="Upadhyaya N."/>
            <person name="Rathjen J."/>
            <person name="Taylor J.M."/>
            <person name="Park R.F."/>
            <person name="Dodds P.N."/>
            <person name="Hirsch C.D."/>
            <person name="Kianian S.F."/>
            <person name="Figueroa M."/>
        </authorList>
    </citation>
    <scope>NUCLEOTIDE SEQUENCE [LARGE SCALE GENOMIC DNA]</scope>
    <source>
        <strain evidence="1">12SD80</strain>
    </source>
</reference>
<accession>A0A2N5V6J9</accession>
<proteinExistence type="predicted"/>
<dbReference type="Proteomes" id="UP000235392">
    <property type="component" value="Unassembled WGS sequence"/>
</dbReference>
<comment type="caution">
    <text evidence="1">The sequence shown here is derived from an EMBL/GenBank/DDBJ whole genome shotgun (WGS) entry which is preliminary data.</text>
</comment>
<dbReference type="AlphaFoldDB" id="A0A2N5V6J9"/>
<name>A0A2N5V6J9_9BASI</name>
<protein>
    <submittedName>
        <fullName evidence="1">Uncharacterized protein</fullName>
    </submittedName>
</protein>
<evidence type="ECO:0000313" key="1">
    <source>
        <dbReference type="EMBL" id="PLW45602.1"/>
    </source>
</evidence>
<sequence>MVSKYWPVVSRSDNLSNLGTLKRFLTLAASFLFLCGQQARGASVRILPLHHDFPKTLATEYSSQPSCWRDAGKKMKRLREVTGTWLKPSRETAWPQQKFLEIKSDKDIDKLSMEQRRTAIAHFEADCLHKNQKPPGDSRTYSHQVDMIYRIATAAPPGVPSKECHLRDLVDSALHCLSQVYNAYKHSDPNVAREAKAAFANIVDKNIALINEEEDVQPHITIEEYASFLIHS</sequence>